<feature type="compositionally biased region" description="Basic and acidic residues" evidence="1">
    <location>
        <begin position="51"/>
        <end position="64"/>
    </location>
</feature>
<keyword evidence="3" id="KW-1185">Reference proteome</keyword>
<name>A0AA43ZJM1_9HYPH</name>
<dbReference type="RefSeq" id="WP_167131023.1">
    <property type="nucleotide sequence ID" value="NZ_JAANCM010000021.1"/>
</dbReference>
<dbReference type="AlphaFoldDB" id="A0AA43ZJM1"/>
<reference evidence="2" key="1">
    <citation type="submission" date="2020-03" db="EMBL/GenBank/DDBJ databases">
        <title>Ferranicluibacter endophyticum gen. nov., sp. nov., a new genus isolated from Rubus ulmifolius Schott. stem.</title>
        <authorList>
            <person name="Roca-Couso R."/>
            <person name="Flores-Felix J.D."/>
            <person name="Igual J.M."/>
            <person name="Rivas R."/>
        </authorList>
    </citation>
    <scope>NUCLEOTIDE SEQUENCE</scope>
    <source>
        <strain evidence="2">CRRU44</strain>
    </source>
</reference>
<gene>
    <name evidence="2" type="ORF">G8E10_24535</name>
</gene>
<accession>A0AA43ZJM1</accession>
<feature type="region of interest" description="Disordered" evidence="1">
    <location>
        <begin position="1"/>
        <end position="64"/>
    </location>
</feature>
<evidence type="ECO:0000313" key="2">
    <source>
        <dbReference type="EMBL" id="NHT78869.1"/>
    </source>
</evidence>
<proteinExistence type="predicted"/>
<comment type="caution">
    <text evidence="2">The sequence shown here is derived from an EMBL/GenBank/DDBJ whole genome shotgun (WGS) entry which is preliminary data.</text>
</comment>
<evidence type="ECO:0000313" key="3">
    <source>
        <dbReference type="Proteomes" id="UP001155840"/>
    </source>
</evidence>
<evidence type="ECO:0000256" key="1">
    <source>
        <dbReference type="SAM" id="MobiDB-lite"/>
    </source>
</evidence>
<organism evidence="2 3">
    <name type="scientific">Ferranicluibacter rubi</name>
    <dbReference type="NCBI Taxonomy" id="2715133"/>
    <lineage>
        <taxon>Bacteria</taxon>
        <taxon>Pseudomonadati</taxon>
        <taxon>Pseudomonadota</taxon>
        <taxon>Alphaproteobacteria</taxon>
        <taxon>Hyphomicrobiales</taxon>
        <taxon>Rhizobiaceae</taxon>
        <taxon>Ferranicluibacter</taxon>
    </lineage>
</organism>
<dbReference type="EMBL" id="JAANCM010000021">
    <property type="protein sequence ID" value="NHT78869.1"/>
    <property type="molecule type" value="Genomic_DNA"/>
</dbReference>
<protein>
    <submittedName>
        <fullName evidence="2">Uncharacterized protein</fullName>
    </submittedName>
</protein>
<dbReference type="Proteomes" id="UP001155840">
    <property type="component" value="Unassembled WGS sequence"/>
</dbReference>
<sequence length="85" mass="9278">MARNGDGQDNSGFSKKDDASAEGPTPDPDDDDNDPNGKKKNADAYTVHGRQRAEEAKNDPHRSVVEKVELFAKGAHSETQKQEIL</sequence>